<comment type="caution">
    <text evidence="1">The sequence shown here is derived from an EMBL/GenBank/DDBJ whole genome shotgun (WGS) entry which is preliminary data.</text>
</comment>
<dbReference type="OrthoDB" id="4822274at2"/>
<dbReference type="Gene3D" id="2.50.20.10">
    <property type="entry name" value="Lipoprotein localisation LolA/LolB/LppX"/>
    <property type="match status" value="1"/>
</dbReference>
<dbReference type="PANTHER" id="PTHR37507">
    <property type="entry name" value="SPORULATION PROTEIN YDCC"/>
    <property type="match status" value="1"/>
</dbReference>
<dbReference type="InterPro" id="IPR029046">
    <property type="entry name" value="LolA/LolB/LppX"/>
</dbReference>
<dbReference type="EMBL" id="RBWV01000011">
    <property type="protein sequence ID" value="RKS75427.1"/>
    <property type="molecule type" value="Genomic_DNA"/>
</dbReference>
<dbReference type="PANTHER" id="PTHR37507:SF2">
    <property type="entry name" value="SPORULATION PROTEIN YDCC"/>
    <property type="match status" value="1"/>
</dbReference>
<evidence type="ECO:0000313" key="2">
    <source>
        <dbReference type="Proteomes" id="UP000281955"/>
    </source>
</evidence>
<dbReference type="SUPFAM" id="SSF89392">
    <property type="entry name" value="Prokaryotic lipoproteins and lipoprotein localization factors"/>
    <property type="match status" value="1"/>
</dbReference>
<keyword evidence="2" id="KW-1185">Reference proteome</keyword>
<evidence type="ECO:0000313" key="1">
    <source>
        <dbReference type="EMBL" id="RKS75427.1"/>
    </source>
</evidence>
<gene>
    <name evidence="1" type="ORF">CLV35_1893</name>
</gene>
<evidence type="ECO:0008006" key="3">
    <source>
        <dbReference type="Google" id="ProtNLM"/>
    </source>
</evidence>
<name>A0A420XQA1_9ACTN</name>
<organism evidence="1 2">
    <name type="scientific">Motilibacter peucedani</name>
    <dbReference type="NCBI Taxonomy" id="598650"/>
    <lineage>
        <taxon>Bacteria</taxon>
        <taxon>Bacillati</taxon>
        <taxon>Actinomycetota</taxon>
        <taxon>Actinomycetes</taxon>
        <taxon>Motilibacterales</taxon>
        <taxon>Motilibacteraceae</taxon>
        <taxon>Motilibacter</taxon>
    </lineage>
</organism>
<dbReference type="InterPro" id="IPR052944">
    <property type="entry name" value="Sporulation_related"/>
</dbReference>
<dbReference type="AlphaFoldDB" id="A0A420XQA1"/>
<proteinExistence type="predicted"/>
<dbReference type="InParanoid" id="A0A420XQA1"/>
<accession>A0A420XQA1</accession>
<sequence>MSSIPKSVAWGVPAVVATAVAAGLAVVPVVAGASPALPSRSAAELLRDVSAAKDVPFSGRVVQTSRLGLPSVPGLDALASKAGSTDTLALLTGSHNGQIWYAGKDRLRLSATVGSSETDLVRNGRDVWVWESSDRTVQHAVLPADSDPALASPAPTTLALTPQELADRALAAVTPSTSVTVDGTAKVAGRDAYELVLRPKASGSLVREVRLALDSENYTPLRAQVFSTKSAEAALEVRFGSITFAEPAASVFHFTMPAGGRLEDHGTVPGRAVPEAQREASKATGELRRAGDHPVVTGSDWTTVVELPKGSAPDLQLPTGAASTAGKGSAASTALGNISLGKPVSGPWGSGTLLETNLVSALVLSDGRVLVGPVTPEVLEQRAAR</sequence>
<dbReference type="Proteomes" id="UP000281955">
    <property type="component" value="Unassembled WGS sequence"/>
</dbReference>
<reference evidence="1 2" key="1">
    <citation type="submission" date="2018-10" db="EMBL/GenBank/DDBJ databases">
        <title>Genomic Encyclopedia of Archaeal and Bacterial Type Strains, Phase II (KMG-II): from individual species to whole genera.</title>
        <authorList>
            <person name="Goeker M."/>
        </authorList>
    </citation>
    <scope>NUCLEOTIDE SEQUENCE [LARGE SCALE GENOMIC DNA]</scope>
    <source>
        <strain evidence="1 2">RP-AC37</strain>
    </source>
</reference>
<protein>
    <recommendedName>
        <fullName evidence="3">Outer membrane lipoprotein-sorting protein</fullName>
    </recommendedName>
</protein>
<dbReference type="RefSeq" id="WP_147431918.1">
    <property type="nucleotide sequence ID" value="NZ_RBWV01000011.1"/>
</dbReference>